<dbReference type="InterPro" id="IPR015856">
    <property type="entry name" value="ABC_transpr_CbiO/EcfA_su"/>
</dbReference>
<name>A0A1H9DZT2_9BURK</name>
<gene>
    <name evidence="7" type="ORF">SAMN02982919_00164</name>
</gene>
<organism evidence="7 8">
    <name type="scientific">Giesbergeria anulus</name>
    <dbReference type="NCBI Taxonomy" id="180197"/>
    <lineage>
        <taxon>Bacteria</taxon>
        <taxon>Pseudomonadati</taxon>
        <taxon>Pseudomonadota</taxon>
        <taxon>Betaproteobacteria</taxon>
        <taxon>Burkholderiales</taxon>
        <taxon>Comamonadaceae</taxon>
        <taxon>Giesbergeria</taxon>
    </lineage>
</organism>
<dbReference type="EMBL" id="FOGD01000001">
    <property type="protein sequence ID" value="SEQ18934.1"/>
    <property type="molecule type" value="Genomic_DNA"/>
</dbReference>
<dbReference type="OrthoDB" id="5292475at2"/>
<comment type="similarity">
    <text evidence="1">Belongs to the ABC transporter superfamily.</text>
</comment>
<reference evidence="7 8" key="1">
    <citation type="submission" date="2016-10" db="EMBL/GenBank/DDBJ databases">
        <authorList>
            <person name="de Groot N.N."/>
        </authorList>
    </citation>
    <scope>NUCLEOTIDE SEQUENCE [LARGE SCALE GENOMIC DNA]</scope>
    <source>
        <strain evidence="7 8">ATCC 35958</strain>
    </source>
</reference>
<keyword evidence="3" id="KW-0472">Membrane</keyword>
<evidence type="ECO:0000256" key="5">
    <source>
        <dbReference type="ARBA" id="ARBA00022840"/>
    </source>
</evidence>
<dbReference type="GO" id="GO:0043190">
    <property type="term" value="C:ATP-binding cassette (ABC) transporter complex"/>
    <property type="evidence" value="ECO:0007669"/>
    <property type="project" value="TreeGrafter"/>
</dbReference>
<dbReference type="InterPro" id="IPR050095">
    <property type="entry name" value="ECF_ABC_transporter_ATP-bd"/>
</dbReference>
<evidence type="ECO:0000313" key="8">
    <source>
        <dbReference type="Proteomes" id="UP000199766"/>
    </source>
</evidence>
<dbReference type="GO" id="GO:0042626">
    <property type="term" value="F:ATPase-coupled transmembrane transporter activity"/>
    <property type="evidence" value="ECO:0007669"/>
    <property type="project" value="TreeGrafter"/>
</dbReference>
<dbReference type="GO" id="GO:0005524">
    <property type="term" value="F:ATP binding"/>
    <property type="evidence" value="ECO:0007669"/>
    <property type="project" value="UniProtKB-KW"/>
</dbReference>
<dbReference type="AlphaFoldDB" id="A0A1H9DZT2"/>
<dbReference type="PROSITE" id="PS50893">
    <property type="entry name" value="ABC_TRANSPORTER_2"/>
    <property type="match status" value="1"/>
</dbReference>
<dbReference type="Gene3D" id="3.40.50.300">
    <property type="entry name" value="P-loop containing nucleotide triphosphate hydrolases"/>
    <property type="match status" value="1"/>
</dbReference>
<keyword evidence="2" id="KW-0813">Transport</keyword>
<dbReference type="RefSeq" id="WP_091451285.1">
    <property type="nucleotide sequence ID" value="NZ_FOGD01000001.1"/>
</dbReference>
<proteinExistence type="inferred from homology"/>
<dbReference type="SUPFAM" id="SSF52540">
    <property type="entry name" value="P-loop containing nucleoside triphosphate hydrolases"/>
    <property type="match status" value="1"/>
</dbReference>
<sequence>MVAPDDCMGCAVKAVTLTRGASTVFQGLDIDLRQPRIGLIGHNGAGKTSLLRLLCGLETPNVGQVLVKGQDIYAQKPTMPRARLVGMMFQNPEDQIIFPTVEEELALSLQTLSSLDRKAARQSSHAFLATYGLEHWASRAIGSLSQGQRQWVCWLAMLLAQPQVLLLDEPFASLDLPGQIALAHAIDTCAQQVIVSTHALDHVRGFERVIWLEAGRIRADGPGSEVCHAYEAAVRAQAPAWGLSSPRSA</sequence>
<dbReference type="InterPro" id="IPR003593">
    <property type="entry name" value="AAA+_ATPase"/>
</dbReference>
<dbReference type="SMART" id="SM00382">
    <property type="entry name" value="AAA"/>
    <property type="match status" value="1"/>
</dbReference>
<evidence type="ECO:0000313" key="7">
    <source>
        <dbReference type="EMBL" id="SEQ18934.1"/>
    </source>
</evidence>
<dbReference type="InterPro" id="IPR003439">
    <property type="entry name" value="ABC_transporter-like_ATP-bd"/>
</dbReference>
<accession>A0A1H9DZT2</accession>
<evidence type="ECO:0000256" key="4">
    <source>
        <dbReference type="ARBA" id="ARBA00022741"/>
    </source>
</evidence>
<evidence type="ECO:0000256" key="3">
    <source>
        <dbReference type="ARBA" id="ARBA00022475"/>
    </source>
</evidence>
<dbReference type="InterPro" id="IPR027417">
    <property type="entry name" value="P-loop_NTPase"/>
</dbReference>
<dbReference type="PANTHER" id="PTHR43553">
    <property type="entry name" value="HEAVY METAL TRANSPORTER"/>
    <property type="match status" value="1"/>
</dbReference>
<keyword evidence="8" id="KW-1185">Reference proteome</keyword>
<keyword evidence="4" id="KW-0547">Nucleotide-binding</keyword>
<keyword evidence="5 7" id="KW-0067">ATP-binding</keyword>
<protein>
    <submittedName>
        <fullName evidence="7">Biotin transport system ATP-binding protein</fullName>
    </submittedName>
</protein>
<dbReference type="GO" id="GO:0016887">
    <property type="term" value="F:ATP hydrolysis activity"/>
    <property type="evidence" value="ECO:0007669"/>
    <property type="project" value="InterPro"/>
</dbReference>
<evidence type="ECO:0000256" key="2">
    <source>
        <dbReference type="ARBA" id="ARBA00022448"/>
    </source>
</evidence>
<evidence type="ECO:0000256" key="1">
    <source>
        <dbReference type="ARBA" id="ARBA00005417"/>
    </source>
</evidence>
<dbReference type="Proteomes" id="UP000199766">
    <property type="component" value="Unassembled WGS sequence"/>
</dbReference>
<dbReference type="Pfam" id="PF00005">
    <property type="entry name" value="ABC_tran"/>
    <property type="match status" value="1"/>
</dbReference>
<dbReference type="PANTHER" id="PTHR43553:SF24">
    <property type="entry name" value="ENERGY-COUPLING FACTOR TRANSPORTER ATP-BINDING PROTEIN ECFA1"/>
    <property type="match status" value="1"/>
</dbReference>
<dbReference type="STRING" id="180197.SAMN02982919_00164"/>
<feature type="domain" description="ABC transporter" evidence="6">
    <location>
        <begin position="10"/>
        <end position="239"/>
    </location>
</feature>
<dbReference type="CDD" id="cd03225">
    <property type="entry name" value="ABC_cobalt_CbiO_domain1"/>
    <property type="match status" value="1"/>
</dbReference>
<evidence type="ECO:0000259" key="6">
    <source>
        <dbReference type="PROSITE" id="PS50893"/>
    </source>
</evidence>
<keyword evidence="3" id="KW-1003">Cell membrane</keyword>